<dbReference type="GO" id="GO:0008616">
    <property type="term" value="P:tRNA queuosine(34) biosynthetic process"/>
    <property type="evidence" value="ECO:0007669"/>
    <property type="project" value="UniProtKB-UniRule"/>
</dbReference>
<dbReference type="PANTHER" id="PTHR42836:SF1">
    <property type="entry name" value="7-CARBOXY-7-DEAZAGUANINE SYNTHASE"/>
    <property type="match status" value="1"/>
</dbReference>
<feature type="binding site" evidence="8">
    <location>
        <position position="51"/>
    </location>
    <ligand>
        <name>[4Fe-4S] cluster</name>
        <dbReference type="ChEBI" id="CHEBI:49883"/>
        <note>4Fe-4S-S-AdoMet</note>
    </ligand>
</feature>
<evidence type="ECO:0000256" key="3">
    <source>
        <dbReference type="ARBA" id="ARBA00022723"/>
    </source>
</evidence>
<evidence type="ECO:0000313" key="10">
    <source>
        <dbReference type="EMBL" id="BCB83677.1"/>
    </source>
</evidence>
<dbReference type="PROSITE" id="PS51918">
    <property type="entry name" value="RADICAL_SAM"/>
    <property type="match status" value="1"/>
</dbReference>
<dbReference type="InterPro" id="IPR058240">
    <property type="entry name" value="rSAM_sf"/>
</dbReference>
<dbReference type="KEGG" id="psuu:Psuf_009900"/>
<gene>
    <name evidence="8" type="primary">queE</name>
    <name evidence="10" type="ORF">Psuf_009900</name>
</gene>
<dbReference type="InterPro" id="IPR007197">
    <property type="entry name" value="rSAM"/>
</dbReference>
<feature type="binding site" evidence="8">
    <location>
        <position position="99"/>
    </location>
    <ligand>
        <name>S-adenosyl-L-methionine</name>
        <dbReference type="ChEBI" id="CHEBI:59789"/>
    </ligand>
</feature>
<keyword evidence="3 8" id="KW-0479">Metal-binding</keyword>
<dbReference type="HAMAP" id="MF_00917">
    <property type="entry name" value="QueE"/>
    <property type="match status" value="1"/>
</dbReference>
<evidence type="ECO:0000256" key="2">
    <source>
        <dbReference type="ARBA" id="ARBA00022691"/>
    </source>
</evidence>
<evidence type="ECO:0000256" key="1">
    <source>
        <dbReference type="ARBA" id="ARBA00022485"/>
    </source>
</evidence>
<dbReference type="Pfam" id="PF04055">
    <property type="entry name" value="Radical_SAM"/>
    <property type="match status" value="1"/>
</dbReference>
<feature type="binding site" evidence="8">
    <location>
        <position position="56"/>
    </location>
    <ligand>
        <name>Mg(2+)</name>
        <dbReference type="ChEBI" id="CHEBI:18420"/>
    </ligand>
</feature>
<evidence type="ECO:0000313" key="11">
    <source>
        <dbReference type="Proteomes" id="UP000503011"/>
    </source>
</evidence>
<feature type="binding site" evidence="8">
    <location>
        <begin position="148"/>
        <end position="150"/>
    </location>
    <ligand>
        <name>S-adenosyl-L-methionine</name>
        <dbReference type="ChEBI" id="CHEBI:59789"/>
    </ligand>
</feature>
<dbReference type="AlphaFoldDB" id="A0A6F8YC86"/>
<reference evidence="10 11" key="2">
    <citation type="submission" date="2020-03" db="EMBL/GenBank/DDBJ databases">
        <authorList>
            <person name="Ichikawa N."/>
            <person name="Kimura A."/>
            <person name="Kitahashi Y."/>
            <person name="Uohara A."/>
        </authorList>
    </citation>
    <scope>NUCLEOTIDE SEQUENCE [LARGE SCALE GENOMIC DNA]</scope>
    <source>
        <strain evidence="10 11">NBRC 105367</strain>
    </source>
</reference>
<dbReference type="InterPro" id="IPR013785">
    <property type="entry name" value="Aldolase_TIM"/>
</dbReference>
<dbReference type="PIRSF" id="PIRSF000370">
    <property type="entry name" value="QueE"/>
    <property type="match status" value="1"/>
</dbReference>
<dbReference type="Proteomes" id="UP000503011">
    <property type="component" value="Chromosome"/>
</dbReference>
<name>A0A6F8YC86_9ACTN</name>
<feature type="binding site" evidence="8">
    <location>
        <position position="97"/>
    </location>
    <ligand>
        <name>substrate</name>
    </ligand>
</feature>
<dbReference type="SFLD" id="SFLDS00029">
    <property type="entry name" value="Radical_SAM"/>
    <property type="match status" value="1"/>
</dbReference>
<keyword evidence="1 8" id="KW-0004">4Fe-4S</keyword>
<dbReference type="PANTHER" id="PTHR42836">
    <property type="entry name" value="7-CARBOXY-7-DEAZAGUANINE SYNTHASE"/>
    <property type="match status" value="1"/>
</dbReference>
<evidence type="ECO:0000256" key="4">
    <source>
        <dbReference type="ARBA" id="ARBA00022842"/>
    </source>
</evidence>
<evidence type="ECO:0000256" key="7">
    <source>
        <dbReference type="ARBA" id="ARBA00023239"/>
    </source>
</evidence>
<accession>A0A6F8YC86</accession>
<comment type="catalytic activity">
    <reaction evidence="8">
        <text>6-carboxy-5,6,7,8-tetrahydropterin + H(+) = 7-carboxy-7-carbaguanine + NH4(+)</text>
        <dbReference type="Rhea" id="RHEA:27974"/>
        <dbReference type="ChEBI" id="CHEBI:15378"/>
        <dbReference type="ChEBI" id="CHEBI:28938"/>
        <dbReference type="ChEBI" id="CHEBI:61032"/>
        <dbReference type="ChEBI" id="CHEBI:61036"/>
        <dbReference type="EC" id="4.3.99.3"/>
    </reaction>
</comment>
<comment type="pathway">
    <text evidence="8">Purine metabolism; 7-cyano-7-deazaguanine biosynthesis.</text>
</comment>
<dbReference type="GO" id="GO:0051539">
    <property type="term" value="F:4 iron, 4 sulfur cluster binding"/>
    <property type="evidence" value="ECO:0007669"/>
    <property type="project" value="UniProtKB-UniRule"/>
</dbReference>
<dbReference type="Gene3D" id="3.20.20.70">
    <property type="entry name" value="Aldolase class I"/>
    <property type="match status" value="1"/>
</dbReference>
<comment type="cofactor">
    <cofactor evidence="8">
        <name>[4Fe-4S] cluster</name>
        <dbReference type="ChEBI" id="CHEBI:49883"/>
    </cofactor>
    <text evidence="8">Binds 1 [4Fe-4S] cluster. The cluster is coordinated with 3 cysteines and an exchangeable S-adenosyl-L-methionine.</text>
</comment>
<dbReference type="SUPFAM" id="SSF102114">
    <property type="entry name" value="Radical SAM enzymes"/>
    <property type="match status" value="1"/>
</dbReference>
<dbReference type="GO" id="GO:0000287">
    <property type="term" value="F:magnesium ion binding"/>
    <property type="evidence" value="ECO:0007669"/>
    <property type="project" value="UniProtKB-UniRule"/>
</dbReference>
<keyword evidence="8" id="KW-0671">Queuosine biosynthesis</keyword>
<keyword evidence="4 8" id="KW-0460">Magnesium</keyword>
<dbReference type="GO" id="GO:1904047">
    <property type="term" value="F:S-adenosyl-L-methionine binding"/>
    <property type="evidence" value="ECO:0007669"/>
    <property type="project" value="UniProtKB-UniRule"/>
</dbReference>
<feature type="binding site" evidence="8">
    <location>
        <begin position="28"/>
        <end position="30"/>
    </location>
    <ligand>
        <name>substrate</name>
    </ligand>
</feature>
<keyword evidence="2 8" id="KW-0949">S-adenosyl-L-methionine</keyword>
<dbReference type="EC" id="4.3.99.3" evidence="8"/>
<evidence type="ECO:0000256" key="8">
    <source>
        <dbReference type="HAMAP-Rule" id="MF_00917"/>
    </source>
</evidence>
<organism evidence="10 11">
    <name type="scientific">Phytohabitans suffuscus</name>
    <dbReference type="NCBI Taxonomy" id="624315"/>
    <lineage>
        <taxon>Bacteria</taxon>
        <taxon>Bacillati</taxon>
        <taxon>Actinomycetota</taxon>
        <taxon>Actinomycetes</taxon>
        <taxon>Micromonosporales</taxon>
        <taxon>Micromonosporaceae</taxon>
    </lineage>
</organism>
<comment type="caution">
    <text evidence="8">Lacks conserved residue(s) required for the propagation of feature annotation.</text>
</comment>
<keyword evidence="11" id="KW-1185">Reference proteome</keyword>
<comment type="cofactor">
    <cofactor evidence="8">
        <name>S-adenosyl-L-methionine</name>
        <dbReference type="ChEBI" id="CHEBI:59789"/>
    </cofactor>
    <text evidence="8">Binds 1 S-adenosyl-L-methionine per subunit.</text>
</comment>
<sequence>MRPGGGVRHTRRRAPDGSLLLSETFVSLQGEGPSAGERAVFVRLAGCNLTCTWCDTSYSWDWARYDPWVETSIADPVVLAADLDRLAGPHTRLLVLTGGEPLLQQPSVVALLAALRARRPALRCEVETNGTITPTDALVPLVHRFVVSPKLPHAGSAAARIHPQALRALLDLPGSVLKIVLDGPGDLPQVASLAATAGATPDRVWLMPRATTTTEVLAGMRALADPAVDHGYNLSGRTHILLWGPKRGR</sequence>
<evidence type="ECO:0000259" key="9">
    <source>
        <dbReference type="PROSITE" id="PS51918"/>
    </source>
</evidence>
<feature type="binding site" evidence="8">
    <location>
        <begin position="53"/>
        <end position="55"/>
    </location>
    <ligand>
        <name>S-adenosyl-L-methionine</name>
        <dbReference type="ChEBI" id="CHEBI:59789"/>
    </ligand>
</feature>
<evidence type="ECO:0000256" key="5">
    <source>
        <dbReference type="ARBA" id="ARBA00023004"/>
    </source>
</evidence>
<dbReference type="UniPathway" id="UPA00391"/>
<keyword evidence="6 8" id="KW-0411">Iron-sulfur</keyword>
<keyword evidence="5 8" id="KW-0408">Iron</keyword>
<evidence type="ECO:0000256" key="6">
    <source>
        <dbReference type="ARBA" id="ARBA00023014"/>
    </source>
</evidence>
<feature type="binding site" evidence="8">
    <location>
        <position position="54"/>
    </location>
    <ligand>
        <name>[4Fe-4S] cluster</name>
        <dbReference type="ChEBI" id="CHEBI:49883"/>
        <note>4Fe-4S-S-AdoMet</note>
    </ligand>
</feature>
<keyword evidence="7 8" id="KW-0456">Lyase</keyword>
<feature type="domain" description="Radical SAM core" evidence="9">
    <location>
        <begin position="34"/>
        <end position="245"/>
    </location>
</feature>
<comment type="function">
    <text evidence="8">Catalyzes the complex heterocyclic radical-mediated conversion of 6-carboxy-5,6,7,8-tetrahydropterin (CPH4) to 7-carboxy-7-deazaguanine (CDG), a step common to the biosynthetic pathways of all 7-deazapurine-containing compounds.</text>
</comment>
<dbReference type="EMBL" id="AP022871">
    <property type="protein sequence ID" value="BCB83677.1"/>
    <property type="molecule type" value="Genomic_DNA"/>
</dbReference>
<proteinExistence type="inferred from homology"/>
<feature type="binding site" evidence="8">
    <location>
        <position position="47"/>
    </location>
    <ligand>
        <name>[4Fe-4S] cluster</name>
        <dbReference type="ChEBI" id="CHEBI:49883"/>
        <note>4Fe-4S-S-AdoMet</note>
    </ligand>
</feature>
<reference evidence="10 11" key="1">
    <citation type="submission" date="2020-03" db="EMBL/GenBank/DDBJ databases">
        <title>Whole genome shotgun sequence of Phytohabitans suffuscus NBRC 105367.</title>
        <authorList>
            <person name="Komaki H."/>
            <person name="Tamura T."/>
        </authorList>
    </citation>
    <scope>NUCLEOTIDE SEQUENCE [LARGE SCALE GENOMIC DNA]</scope>
    <source>
        <strain evidence="10 11">NBRC 105367</strain>
    </source>
</reference>
<dbReference type="GO" id="GO:0016840">
    <property type="term" value="F:carbon-nitrogen lyase activity"/>
    <property type="evidence" value="ECO:0007669"/>
    <property type="project" value="UniProtKB-UniRule"/>
</dbReference>
<comment type="cofactor">
    <cofactor evidence="8">
        <name>Mg(2+)</name>
        <dbReference type="ChEBI" id="CHEBI:18420"/>
    </cofactor>
</comment>
<protein>
    <recommendedName>
        <fullName evidence="8">7-carboxy-7-deazaguanine synthase</fullName>
        <shortName evidence="8">CDG synthase</shortName>
        <ecNumber evidence="8">4.3.99.3</ecNumber>
    </recommendedName>
    <alternativeName>
        <fullName evidence="8">Queuosine biosynthesis protein QueE</fullName>
    </alternativeName>
</protein>
<dbReference type="InterPro" id="IPR024924">
    <property type="entry name" value="7-CO-7-deazaguanine_synth-like"/>
</dbReference>
<comment type="similarity">
    <text evidence="8">Belongs to the radical SAM superfamily. 7-carboxy-7-deazaguanine synthase family.</text>
</comment>
<dbReference type="RefSeq" id="WP_173154253.1">
    <property type="nucleotide sequence ID" value="NZ_AP022871.1"/>
</dbReference>
<comment type="subunit">
    <text evidence="8">Homodimer.</text>
</comment>
<feature type="binding site" evidence="8">
    <location>
        <position position="43"/>
    </location>
    <ligand>
        <name>substrate</name>
    </ligand>
</feature>